<dbReference type="OrthoDB" id="9760774at2"/>
<dbReference type="PROSITE" id="PS51257">
    <property type="entry name" value="PROKAR_LIPOPROTEIN"/>
    <property type="match status" value="1"/>
</dbReference>
<name>A0A1M5SU67_9RHOB</name>
<dbReference type="RefSeq" id="WP_072902620.1">
    <property type="nucleotide sequence ID" value="NZ_FQXB01000007.1"/>
</dbReference>
<keyword evidence="5" id="KW-0574">Periplasm</keyword>
<evidence type="ECO:0000256" key="3">
    <source>
        <dbReference type="ARBA" id="ARBA00022679"/>
    </source>
</evidence>
<proteinExistence type="predicted"/>
<dbReference type="SUPFAM" id="SSF52266">
    <property type="entry name" value="SGNH hydrolase"/>
    <property type="match status" value="1"/>
</dbReference>
<comment type="pathway">
    <text evidence="2">Glycan biosynthesis; alginate biosynthesis.</text>
</comment>
<dbReference type="InterPro" id="IPR031811">
    <property type="entry name" value="ALGX/ALGJ_SGNH-like"/>
</dbReference>
<evidence type="ECO:0000313" key="8">
    <source>
        <dbReference type="EMBL" id="SHH41523.1"/>
    </source>
</evidence>
<dbReference type="AlphaFoldDB" id="A0A1M5SU67"/>
<evidence type="ECO:0000256" key="6">
    <source>
        <dbReference type="ARBA" id="ARBA00022841"/>
    </source>
</evidence>
<dbReference type="GO" id="GO:0042597">
    <property type="term" value="C:periplasmic space"/>
    <property type="evidence" value="ECO:0007669"/>
    <property type="project" value="UniProtKB-SubCell"/>
</dbReference>
<evidence type="ECO:0000256" key="5">
    <source>
        <dbReference type="ARBA" id="ARBA00022764"/>
    </source>
</evidence>
<dbReference type="Pfam" id="PF16822">
    <property type="entry name" value="ALGX"/>
    <property type="match status" value="1"/>
</dbReference>
<dbReference type="GO" id="GO:0042121">
    <property type="term" value="P:alginic acid biosynthetic process"/>
    <property type="evidence" value="ECO:0007669"/>
    <property type="project" value="UniProtKB-UniPathway"/>
</dbReference>
<reference evidence="8 9" key="1">
    <citation type="submission" date="2016-11" db="EMBL/GenBank/DDBJ databases">
        <authorList>
            <person name="Jaros S."/>
            <person name="Januszkiewicz K."/>
            <person name="Wedrychowicz H."/>
        </authorList>
    </citation>
    <scope>NUCLEOTIDE SEQUENCE [LARGE SCALE GENOMIC DNA]</scope>
    <source>
        <strain evidence="8 9">DSM 28715</strain>
    </source>
</reference>
<organism evidence="8 9">
    <name type="scientific">Cognatiyoonia sediminum</name>
    <dbReference type="NCBI Taxonomy" id="1508389"/>
    <lineage>
        <taxon>Bacteria</taxon>
        <taxon>Pseudomonadati</taxon>
        <taxon>Pseudomonadota</taxon>
        <taxon>Alphaproteobacteria</taxon>
        <taxon>Rhodobacterales</taxon>
        <taxon>Paracoccaceae</taxon>
        <taxon>Cognatiyoonia</taxon>
    </lineage>
</organism>
<dbReference type="STRING" id="1508389.SAMN05444003_3083"/>
<sequence length="343" mass="38316">MGIGYSKSLGLAALLIATVGLGCVAMIQTKFIQPSKSIWGGQYQSSVEADFIDHFPLSEISRDIWTAFQLVILDQTHNDVIRTTDNWLFTAEEFRQPNSDVSFDDELDSVSAQLQASGTKLITIVVPDKARIYAEKLPHARMDSLEMRYDSVLNHLKDAQIQTLDLRPIFLDLKSHAAPYLRTDTHWSPLGSETIAREVASLLINSLDTHNIYRTTWSDPSPFNGDLMTFIETGFLSNLIDFPKESVSLALTEQVGGEMSLFDNFEIPVTLVGTSFSANPAFNFDGFLKQHLGVDVLNVAQIGSGPFEPMRDYLASDDFISAPPKIVIWEIPERYISTEETDR</sequence>
<evidence type="ECO:0000256" key="1">
    <source>
        <dbReference type="ARBA" id="ARBA00004418"/>
    </source>
</evidence>
<protein>
    <submittedName>
        <fullName evidence="8">Alginate O-acetyltransferase complex protein AlgJ</fullName>
    </submittedName>
</protein>
<keyword evidence="9" id="KW-1185">Reference proteome</keyword>
<evidence type="ECO:0000256" key="4">
    <source>
        <dbReference type="ARBA" id="ARBA00022729"/>
    </source>
</evidence>
<feature type="domain" description="AlgX/AlgJ SGNH hydrolase-like" evidence="7">
    <location>
        <begin position="80"/>
        <end position="333"/>
    </location>
</feature>
<dbReference type="UniPathway" id="UPA00286"/>
<evidence type="ECO:0000256" key="2">
    <source>
        <dbReference type="ARBA" id="ARBA00005182"/>
    </source>
</evidence>
<gene>
    <name evidence="8" type="ORF">SAMN05444003_3083</name>
</gene>
<keyword evidence="4" id="KW-0732">Signal</keyword>
<dbReference type="Proteomes" id="UP000184074">
    <property type="component" value="Unassembled WGS sequence"/>
</dbReference>
<accession>A0A1M5SU67</accession>
<evidence type="ECO:0000313" key="9">
    <source>
        <dbReference type="Proteomes" id="UP000184074"/>
    </source>
</evidence>
<keyword evidence="3 8" id="KW-0808">Transferase</keyword>
<evidence type="ECO:0000259" key="7">
    <source>
        <dbReference type="Pfam" id="PF16822"/>
    </source>
</evidence>
<comment type="subcellular location">
    <subcellularLocation>
        <location evidence="1">Periplasm</location>
    </subcellularLocation>
</comment>
<dbReference type="GO" id="GO:0016740">
    <property type="term" value="F:transferase activity"/>
    <property type="evidence" value="ECO:0007669"/>
    <property type="project" value="UniProtKB-KW"/>
</dbReference>
<keyword evidence="6" id="KW-0016">Alginate biosynthesis</keyword>
<dbReference type="EMBL" id="FQXB01000007">
    <property type="protein sequence ID" value="SHH41523.1"/>
    <property type="molecule type" value="Genomic_DNA"/>
</dbReference>